<gene>
    <name evidence="2" type="ORF">Pan241w_22870</name>
</gene>
<dbReference type="Pfam" id="PF11066">
    <property type="entry name" value="DUF2867"/>
    <property type="match status" value="1"/>
</dbReference>
<dbReference type="GO" id="GO:0044877">
    <property type="term" value="F:protein-containing complex binding"/>
    <property type="evidence" value="ECO:0007669"/>
    <property type="project" value="TreeGrafter"/>
</dbReference>
<dbReference type="KEGG" id="gaz:Pan241w_22870"/>
<evidence type="ECO:0000313" key="3">
    <source>
        <dbReference type="Proteomes" id="UP000317171"/>
    </source>
</evidence>
<evidence type="ECO:0000259" key="1">
    <source>
        <dbReference type="Pfam" id="PF13460"/>
    </source>
</evidence>
<feature type="domain" description="NAD(P)-binding" evidence="1">
    <location>
        <begin position="21"/>
        <end position="136"/>
    </location>
</feature>
<proteinExistence type="predicted"/>
<dbReference type="PANTHER" id="PTHR12126:SF11">
    <property type="entry name" value="NADH DEHYDROGENASE [UBIQUINONE] 1 ALPHA SUBCOMPLEX SUBUNIT 9, MITOCHONDRIAL"/>
    <property type="match status" value="1"/>
</dbReference>
<dbReference type="PANTHER" id="PTHR12126">
    <property type="entry name" value="NADH-UBIQUINONE OXIDOREDUCTASE 39 KDA SUBUNIT-RELATED"/>
    <property type="match status" value="1"/>
</dbReference>
<reference evidence="2 3" key="1">
    <citation type="submission" date="2019-02" db="EMBL/GenBank/DDBJ databases">
        <title>Deep-cultivation of Planctomycetes and their phenomic and genomic characterization uncovers novel biology.</title>
        <authorList>
            <person name="Wiegand S."/>
            <person name="Jogler M."/>
            <person name="Boedeker C."/>
            <person name="Pinto D."/>
            <person name="Vollmers J."/>
            <person name="Rivas-Marin E."/>
            <person name="Kohn T."/>
            <person name="Peeters S.H."/>
            <person name="Heuer A."/>
            <person name="Rast P."/>
            <person name="Oberbeckmann S."/>
            <person name="Bunk B."/>
            <person name="Jeske O."/>
            <person name="Meyerdierks A."/>
            <person name="Storesund J.E."/>
            <person name="Kallscheuer N."/>
            <person name="Luecker S."/>
            <person name="Lage O.M."/>
            <person name="Pohl T."/>
            <person name="Merkel B.J."/>
            <person name="Hornburger P."/>
            <person name="Mueller R.-W."/>
            <person name="Bruemmer F."/>
            <person name="Labrenz M."/>
            <person name="Spormann A.M."/>
            <person name="Op den Camp H."/>
            <person name="Overmann J."/>
            <person name="Amann R."/>
            <person name="Jetten M.S.M."/>
            <person name="Mascher T."/>
            <person name="Medema M.H."/>
            <person name="Devos D.P."/>
            <person name="Kaster A.-K."/>
            <person name="Ovreas L."/>
            <person name="Rohde M."/>
            <person name="Galperin M.Y."/>
            <person name="Jogler C."/>
        </authorList>
    </citation>
    <scope>NUCLEOTIDE SEQUENCE [LARGE SCALE GENOMIC DNA]</scope>
    <source>
        <strain evidence="2 3">Pan241w</strain>
    </source>
</reference>
<accession>A0A517REB6</accession>
<dbReference type="Proteomes" id="UP000317171">
    <property type="component" value="Chromosome"/>
</dbReference>
<keyword evidence="3" id="KW-1185">Reference proteome</keyword>
<dbReference type="RefSeq" id="WP_198000466.1">
    <property type="nucleotide sequence ID" value="NZ_CP036269.1"/>
</dbReference>
<dbReference type="AlphaFoldDB" id="A0A517REB6"/>
<dbReference type="Gene3D" id="3.40.50.720">
    <property type="entry name" value="NAD(P)-binding Rossmann-like Domain"/>
    <property type="match status" value="1"/>
</dbReference>
<protein>
    <submittedName>
        <fullName evidence="2">NmrA-like family protein</fullName>
    </submittedName>
</protein>
<dbReference type="InterPro" id="IPR016040">
    <property type="entry name" value="NAD(P)-bd_dom"/>
</dbReference>
<evidence type="ECO:0000313" key="2">
    <source>
        <dbReference type="EMBL" id="QDT42206.1"/>
    </source>
</evidence>
<dbReference type="SUPFAM" id="SSF51735">
    <property type="entry name" value="NAD(P)-binding Rossmann-fold domains"/>
    <property type="match status" value="1"/>
</dbReference>
<organism evidence="2 3">
    <name type="scientific">Gimesia alba</name>
    <dbReference type="NCBI Taxonomy" id="2527973"/>
    <lineage>
        <taxon>Bacteria</taxon>
        <taxon>Pseudomonadati</taxon>
        <taxon>Planctomycetota</taxon>
        <taxon>Planctomycetia</taxon>
        <taxon>Planctomycetales</taxon>
        <taxon>Planctomycetaceae</taxon>
        <taxon>Gimesia</taxon>
    </lineage>
</organism>
<sequence length="501" mass="55268">MPESVAAEENLAEAGLILLTGATGYVGGRLLQVLEQRGAKLRCLARRPEILEPKVAASTEVVAGDVLDRASLNPVMKGVKVAYYLIHSMGATGSFEENDRQAARNFAEVAREAGVERIIYLGGLGNEDEELSAHLRSRQEVGQILGATGVPVLEFRASIVIGSGSLSFEMIRSLVERLPVMITPKWVQRAAQPIAIEDLIAYLIGALEMPFTQSRVFEIGGADQVSYADIMRVYAKCRGTRVRMIPVPVLTPYLSSLWLGLVTPLYARIGRKLIQSIVHATVVQDQSALVAFEIQPMGIEAAIRRALVNEDREFAETRWSDALSSSGALPAWVGVRFGSRLVDLRSIKVNQPPEVAFQPIQRIGGETGWYACNWLWHLRGALDLLVGGVGMRRGRAHAEHLRVGDTVDFWRVEAYEPNHLLRLSAEMKLPGRAWLEFEVTGDEASSTITQTAIYDPIGVWGRIYWYAVCPLHHFVFSGMLKNIAAASQKSETREPDVISQR</sequence>
<dbReference type="InterPro" id="IPR021295">
    <property type="entry name" value="DUF2867"/>
</dbReference>
<dbReference type="Pfam" id="PF13460">
    <property type="entry name" value="NAD_binding_10"/>
    <property type="match status" value="1"/>
</dbReference>
<name>A0A517REB6_9PLAN</name>
<dbReference type="SUPFAM" id="SSF55961">
    <property type="entry name" value="Bet v1-like"/>
    <property type="match status" value="1"/>
</dbReference>
<dbReference type="EMBL" id="CP036269">
    <property type="protein sequence ID" value="QDT42206.1"/>
    <property type="molecule type" value="Genomic_DNA"/>
</dbReference>
<dbReference type="InterPro" id="IPR036291">
    <property type="entry name" value="NAD(P)-bd_dom_sf"/>
</dbReference>
<dbReference type="InterPro" id="IPR051207">
    <property type="entry name" value="ComplexI_NDUFA9_subunit"/>
</dbReference>